<organism evidence="6 7">
    <name type="scientific">Limosilactobacillus pontis</name>
    <dbReference type="NCBI Taxonomy" id="35787"/>
    <lineage>
        <taxon>Bacteria</taxon>
        <taxon>Bacillati</taxon>
        <taxon>Bacillota</taxon>
        <taxon>Bacilli</taxon>
        <taxon>Lactobacillales</taxon>
        <taxon>Lactobacillaceae</taxon>
        <taxon>Limosilactobacillus</taxon>
    </lineage>
</organism>
<dbReference type="InterPro" id="IPR003593">
    <property type="entry name" value="AAA+_ATPase"/>
</dbReference>
<name>A0A2J6NN61_9LACO</name>
<dbReference type="FunFam" id="3.40.50.300:FF:000216">
    <property type="entry name" value="Type VII secretion ATPase EccA"/>
    <property type="match status" value="1"/>
</dbReference>
<dbReference type="PRINTS" id="PR00819">
    <property type="entry name" value="CBXCFQXSUPER"/>
</dbReference>
<keyword evidence="2" id="KW-0547">Nucleotide-binding</keyword>
<dbReference type="Proteomes" id="UP000239920">
    <property type="component" value="Unassembled WGS sequence"/>
</dbReference>
<evidence type="ECO:0000313" key="6">
    <source>
        <dbReference type="EMBL" id="PMB82755.1"/>
    </source>
</evidence>
<evidence type="ECO:0000313" key="7">
    <source>
        <dbReference type="Proteomes" id="UP000239920"/>
    </source>
</evidence>
<keyword evidence="3" id="KW-0067">ATP-binding</keyword>
<dbReference type="InterPro" id="IPR000641">
    <property type="entry name" value="CbxX/CfxQ"/>
</dbReference>
<comment type="similarity">
    <text evidence="1">Belongs to the CbxX/CfxQ family.</text>
</comment>
<dbReference type="AlphaFoldDB" id="A0A2J6NN61"/>
<dbReference type="InterPro" id="IPR027417">
    <property type="entry name" value="P-loop_NTPase"/>
</dbReference>
<dbReference type="GO" id="GO:0005524">
    <property type="term" value="F:ATP binding"/>
    <property type="evidence" value="ECO:0007669"/>
    <property type="project" value="UniProtKB-KW"/>
</dbReference>
<dbReference type="SUPFAM" id="SSF52540">
    <property type="entry name" value="P-loop containing nucleoside triphosphate hydrolases"/>
    <property type="match status" value="1"/>
</dbReference>
<evidence type="ECO:0000259" key="5">
    <source>
        <dbReference type="SMART" id="SM00382"/>
    </source>
</evidence>
<dbReference type="OrthoDB" id="9806903at2"/>
<evidence type="ECO:0000256" key="2">
    <source>
        <dbReference type="ARBA" id="ARBA00022741"/>
    </source>
</evidence>
<protein>
    <recommendedName>
        <fullName evidence="5">AAA+ ATPase domain-containing protein</fullName>
    </recommendedName>
</protein>
<evidence type="ECO:0000256" key="3">
    <source>
        <dbReference type="ARBA" id="ARBA00022840"/>
    </source>
</evidence>
<dbReference type="Pfam" id="PF00004">
    <property type="entry name" value="AAA"/>
    <property type="match status" value="1"/>
</dbReference>
<feature type="domain" description="AAA+ ATPase" evidence="5">
    <location>
        <begin position="334"/>
        <end position="472"/>
    </location>
</feature>
<dbReference type="CDD" id="cd00009">
    <property type="entry name" value="AAA"/>
    <property type="match status" value="1"/>
</dbReference>
<dbReference type="RefSeq" id="WP_104688630.1">
    <property type="nucleotide sequence ID" value="NZ_JBKTHY010000006.1"/>
</dbReference>
<dbReference type="SMART" id="SM00382">
    <property type="entry name" value="AAA"/>
    <property type="match status" value="1"/>
</dbReference>
<dbReference type="InterPro" id="IPR003959">
    <property type="entry name" value="ATPase_AAA_core"/>
</dbReference>
<feature type="region of interest" description="Disordered" evidence="4">
    <location>
        <begin position="558"/>
        <end position="598"/>
    </location>
</feature>
<evidence type="ECO:0000256" key="1">
    <source>
        <dbReference type="ARBA" id="ARBA00010378"/>
    </source>
</evidence>
<evidence type="ECO:0000256" key="4">
    <source>
        <dbReference type="SAM" id="MobiDB-lite"/>
    </source>
</evidence>
<dbReference type="Gene3D" id="3.40.50.300">
    <property type="entry name" value="P-loop containing nucleotide triphosphate hydrolases"/>
    <property type="match status" value="1"/>
</dbReference>
<gene>
    <name evidence="6" type="ORF">CK797_04835</name>
</gene>
<sequence length="598" mass="65795">MSNTVISTQADFEHAFLRGDGDLQLAPGTYNLPIPEDADKIYTFNGSIVGTGDSPDDVILIGKVGTNDHLILKNLTMCNADYLDGVIVFNDSVLLLRDVKMTRQGSFDAEECYPLRCDTNAKLVMDNVTVNYPSWGGIRCYEGVQANISNSELQGLFLYNGGSISLVDVSAGEILVNGWNVAATNLQLYDHPGDKGHISFGPKSEWYEKLKGKKWLLYANQGNIMVKNLKLPDELSAGVSPLGMSSGQIIGNVADPEQYEYQPWVDVKEGKVELAGADQRNPFQDGDHQSDHEAVAELQQLIGLATVKKQVTEFIQMALMNKRRKQAGLTPISNSFHSLFEGNPGTGKTTVARLVGRIMHEEGILPTSKYVEVDRGDLVAGYVGQTTTKTKKILEKATGGVLFIDEAYDLVHGSDDSFGLEALDCIMKYMEDNRDKLMIIFAGYTDDMEKLLQQNPGMKSRVPNVFNFEDYSAADIAAIGRLQLRGKQMQFDQPSTETLYNQLIQEHYENSNDHSNGRWIRNQNDLLLRQIAVAISQNPGHPLDQVWADDITRAFSGDGLSDGSRTAGKGATSDSQPTAPLPPLNDDPLPFLTGDELK</sequence>
<dbReference type="GO" id="GO:0016887">
    <property type="term" value="F:ATP hydrolysis activity"/>
    <property type="evidence" value="ECO:0007669"/>
    <property type="project" value="InterPro"/>
</dbReference>
<proteinExistence type="inferred from homology"/>
<dbReference type="PANTHER" id="PTHR43392:SF2">
    <property type="entry name" value="AAA-TYPE ATPASE FAMILY PROTEIN _ ANKYRIN REPEAT FAMILY PROTEIN"/>
    <property type="match status" value="1"/>
</dbReference>
<dbReference type="InterPro" id="IPR050773">
    <property type="entry name" value="CbxX/CfxQ_RuBisCO_ESX"/>
</dbReference>
<comment type="caution">
    <text evidence="6">The sequence shown here is derived from an EMBL/GenBank/DDBJ whole genome shotgun (WGS) entry which is preliminary data.</text>
</comment>
<dbReference type="SUPFAM" id="SSF51126">
    <property type="entry name" value="Pectin lyase-like"/>
    <property type="match status" value="1"/>
</dbReference>
<accession>A0A2J6NN61</accession>
<dbReference type="EMBL" id="PNFV01000004">
    <property type="protein sequence ID" value="PMB82755.1"/>
    <property type="molecule type" value="Genomic_DNA"/>
</dbReference>
<dbReference type="Gene3D" id="1.10.8.60">
    <property type="match status" value="1"/>
</dbReference>
<dbReference type="PANTHER" id="PTHR43392">
    <property type="entry name" value="AAA-TYPE ATPASE FAMILY PROTEIN / ANKYRIN REPEAT FAMILY PROTEIN"/>
    <property type="match status" value="1"/>
</dbReference>
<reference evidence="6 7" key="1">
    <citation type="submission" date="2017-09" db="EMBL/GenBank/DDBJ databases">
        <title>Bacterial strain isolated from the female urinary microbiota.</title>
        <authorList>
            <person name="Thomas-White K."/>
            <person name="Kumar N."/>
            <person name="Forster S."/>
            <person name="Putonti C."/>
            <person name="Lawley T."/>
            <person name="Wolfe A.J."/>
        </authorList>
    </citation>
    <scope>NUCLEOTIDE SEQUENCE [LARGE SCALE GENOMIC DNA]</scope>
    <source>
        <strain evidence="6 7">UMB0683</strain>
    </source>
</reference>
<dbReference type="InterPro" id="IPR011050">
    <property type="entry name" value="Pectin_lyase_fold/virulence"/>
</dbReference>